<feature type="domain" description="Gene product 88" evidence="1">
    <location>
        <begin position="12"/>
        <end position="139"/>
    </location>
</feature>
<sequence length="196" mass="22610">MPWYGWSISATTCQTGAKLAEVEGTTCSDCYALKGNYRWNVVKAAHERRLAALDHPNFVEAFALVLNTLLDRQRTKENRFRWFDSGDLQSVEMLAKIVEIARRTPRVRHWLPTREYKFVRYYLAFGGEIPDNLVIRMSHPWLGEEPRGRMLGLPFSTVGVEQRALTSIQCGAAEQGNKCLDCDACWRRVDINYRLH</sequence>
<dbReference type="Proteomes" id="UP000221339">
    <property type="component" value="Segment"/>
</dbReference>
<organism evidence="2 3">
    <name type="scientific">Caulobacter phage Seuss</name>
    <dbReference type="NCBI Taxonomy" id="1675601"/>
    <lineage>
        <taxon>Viruses</taxon>
        <taxon>Duplodnaviria</taxon>
        <taxon>Heunggongvirae</taxon>
        <taxon>Uroviricota</taxon>
        <taxon>Caudoviricetes</taxon>
        <taxon>Seussvirus</taxon>
        <taxon>Seussvirus seuss</taxon>
    </lineage>
</organism>
<dbReference type="InterPro" id="IPR020290">
    <property type="entry name" value="Gp88"/>
</dbReference>
<protein>
    <recommendedName>
        <fullName evidence="1">Gene product 88 domain-containing protein</fullName>
    </recommendedName>
</protein>
<reference evidence="2 3" key="1">
    <citation type="journal article" date="2015" name="Genome Announc.">
        <title>Complete Genome Sequence of Caulobacter crescentus Siphophage Seuss.</title>
        <authorList>
            <person name="Sloan J.M."/>
            <person name="Keene J.L."/>
            <person name="Cahill J.L."/>
            <person name="Rasche E.S."/>
            <person name="Kuty Everett G.F."/>
        </authorList>
    </citation>
    <scope>NUCLEOTIDE SEQUENCE [LARGE SCALE GENOMIC DNA]</scope>
</reference>
<evidence type="ECO:0000313" key="3">
    <source>
        <dbReference type="Proteomes" id="UP000221339"/>
    </source>
</evidence>
<dbReference type="Pfam" id="PF17338">
    <property type="entry name" value="GP88"/>
    <property type="match status" value="1"/>
</dbReference>
<dbReference type="EMBL" id="KT001914">
    <property type="protein sequence ID" value="AKU43604.1"/>
    <property type="molecule type" value="Genomic_DNA"/>
</dbReference>
<name>A0A0K1LMB0_9CAUD</name>
<gene>
    <name evidence="2" type="ORF">CPT_Seuss78</name>
</gene>
<accession>A0A0K1LMB0</accession>
<evidence type="ECO:0000259" key="1">
    <source>
        <dbReference type="Pfam" id="PF17338"/>
    </source>
</evidence>
<evidence type="ECO:0000313" key="2">
    <source>
        <dbReference type="EMBL" id="AKU43604.1"/>
    </source>
</evidence>
<proteinExistence type="predicted"/>
<keyword evidence="3" id="KW-1185">Reference proteome</keyword>